<evidence type="ECO:0000256" key="1">
    <source>
        <dbReference type="ARBA" id="ARBA00022737"/>
    </source>
</evidence>
<keyword evidence="4" id="KW-1185">Reference proteome</keyword>
<dbReference type="PANTHER" id="PTHR24104:SF25">
    <property type="entry name" value="PROTEIN LIN-41"/>
    <property type="match status" value="1"/>
</dbReference>
<evidence type="ECO:0000313" key="3">
    <source>
        <dbReference type="EMBL" id="KAI6652341.1"/>
    </source>
</evidence>
<dbReference type="CDD" id="cd05819">
    <property type="entry name" value="NHL"/>
    <property type="match status" value="1"/>
</dbReference>
<accession>A0AAV7JTS8</accession>
<gene>
    <name evidence="3" type="ORF">LOD99_7355</name>
</gene>
<feature type="repeat" description="NHL" evidence="2">
    <location>
        <begin position="23"/>
        <end position="65"/>
    </location>
</feature>
<dbReference type="InterPro" id="IPR050952">
    <property type="entry name" value="TRIM-NHL_E3_ligases"/>
</dbReference>
<dbReference type="SUPFAM" id="SSF63829">
    <property type="entry name" value="Calcium-dependent phosphotriesterase"/>
    <property type="match status" value="1"/>
</dbReference>
<dbReference type="Pfam" id="PF01436">
    <property type="entry name" value="NHL"/>
    <property type="match status" value="1"/>
</dbReference>
<dbReference type="GO" id="GO:0008270">
    <property type="term" value="F:zinc ion binding"/>
    <property type="evidence" value="ECO:0007669"/>
    <property type="project" value="UniProtKB-KW"/>
</dbReference>
<evidence type="ECO:0000313" key="4">
    <source>
        <dbReference type="Proteomes" id="UP001165289"/>
    </source>
</evidence>
<dbReference type="InterPro" id="IPR001258">
    <property type="entry name" value="NHL_repeat"/>
</dbReference>
<organism evidence="3 4">
    <name type="scientific">Oopsacas minuta</name>
    <dbReference type="NCBI Taxonomy" id="111878"/>
    <lineage>
        <taxon>Eukaryota</taxon>
        <taxon>Metazoa</taxon>
        <taxon>Porifera</taxon>
        <taxon>Hexactinellida</taxon>
        <taxon>Hexasterophora</taxon>
        <taxon>Lyssacinosida</taxon>
        <taxon>Leucopsacidae</taxon>
        <taxon>Oopsacas</taxon>
    </lineage>
</organism>
<comment type="caution">
    <text evidence="3">The sequence shown here is derived from an EMBL/GenBank/DDBJ whole genome shotgun (WGS) entry which is preliminary data.</text>
</comment>
<dbReference type="Proteomes" id="UP001165289">
    <property type="component" value="Unassembled WGS sequence"/>
</dbReference>
<name>A0AAV7JTS8_9METZ</name>
<reference evidence="3 4" key="1">
    <citation type="journal article" date="2023" name="BMC Biol.">
        <title>The compact genome of the sponge Oopsacas minuta (Hexactinellida) is lacking key metazoan core genes.</title>
        <authorList>
            <person name="Santini S."/>
            <person name="Schenkelaars Q."/>
            <person name="Jourda C."/>
            <person name="Duchesne M."/>
            <person name="Belahbib H."/>
            <person name="Rocher C."/>
            <person name="Selva M."/>
            <person name="Riesgo A."/>
            <person name="Vervoort M."/>
            <person name="Leys S.P."/>
            <person name="Kodjabachian L."/>
            <person name="Le Bivic A."/>
            <person name="Borchiellini C."/>
            <person name="Claverie J.M."/>
            <person name="Renard E."/>
        </authorList>
    </citation>
    <scope>NUCLEOTIDE SEQUENCE [LARGE SCALE GENOMIC DNA]</scope>
    <source>
        <strain evidence="3">SPO-2</strain>
    </source>
</reference>
<keyword evidence="1" id="KW-0677">Repeat</keyword>
<dbReference type="GO" id="GO:0043161">
    <property type="term" value="P:proteasome-mediated ubiquitin-dependent protein catabolic process"/>
    <property type="evidence" value="ECO:0007669"/>
    <property type="project" value="TreeGrafter"/>
</dbReference>
<dbReference type="InterPro" id="IPR011042">
    <property type="entry name" value="6-blade_b-propeller_TolB-like"/>
</dbReference>
<dbReference type="GO" id="GO:0061630">
    <property type="term" value="F:ubiquitin protein ligase activity"/>
    <property type="evidence" value="ECO:0007669"/>
    <property type="project" value="TreeGrafter"/>
</dbReference>
<dbReference type="EMBL" id="JAKMXF010000299">
    <property type="protein sequence ID" value="KAI6652341.1"/>
    <property type="molecule type" value="Genomic_DNA"/>
</dbReference>
<dbReference type="PROSITE" id="PS51125">
    <property type="entry name" value="NHL"/>
    <property type="match status" value="2"/>
</dbReference>
<dbReference type="Gene3D" id="2.120.10.30">
    <property type="entry name" value="TolB, C-terminal domain"/>
    <property type="match status" value="2"/>
</dbReference>
<dbReference type="AlphaFoldDB" id="A0AAV7JTS8"/>
<feature type="repeat" description="NHL" evidence="2">
    <location>
        <begin position="116"/>
        <end position="147"/>
    </location>
</feature>
<protein>
    <submittedName>
        <fullName evidence="3">Cell surface protein</fullName>
    </submittedName>
</protein>
<proteinExistence type="predicted"/>
<dbReference type="GO" id="GO:0000209">
    <property type="term" value="P:protein polyubiquitination"/>
    <property type="evidence" value="ECO:0007669"/>
    <property type="project" value="TreeGrafter"/>
</dbReference>
<dbReference type="PANTHER" id="PTHR24104">
    <property type="entry name" value="E3 UBIQUITIN-PROTEIN LIGASE NHLRC1-RELATED"/>
    <property type="match status" value="1"/>
</dbReference>
<evidence type="ECO:0000256" key="2">
    <source>
        <dbReference type="PROSITE-ProRule" id="PRU00504"/>
    </source>
</evidence>
<sequence>MKREFPNILDTANPYKKRLLLPKQIGKLGAGYGEYQSPFGITLDDDERIYVVDFSNKEIVVFLTNGIFITKFGKGQLGHPHSIALDEDCVFISNYAQDSLIKLSEITTNIVRSEEELSYPNGLTIDSNRQVLTADRYNDRIAIFTSELIFIRDIGREQLHEPCDVKLRFKQIFISDSNRIKNIHIFSESGEFMKSIIKSQNGTGGIYFCFDLCDNILISDFYGNSIQIYTKDEELIYKIDCMGLPTGIAVTDNFNIVSACISLTVYS</sequence>